<gene>
    <name evidence="4" type="ORF">MFLAVUS_003249</name>
</gene>
<comment type="caution">
    <text evidence="4">The sequence shown here is derived from an EMBL/GenBank/DDBJ whole genome shotgun (WGS) entry which is preliminary data.</text>
</comment>
<proteinExistence type="inferred from homology"/>
<dbReference type="PANTHER" id="PTHR21660:SF1">
    <property type="entry name" value="ACYL-COENZYME A THIOESTERASE 13"/>
    <property type="match status" value="1"/>
</dbReference>
<evidence type="ECO:0000256" key="1">
    <source>
        <dbReference type="ARBA" id="ARBA00008324"/>
    </source>
</evidence>
<dbReference type="PANTHER" id="PTHR21660">
    <property type="entry name" value="THIOESTERASE SUPERFAMILY MEMBER-RELATED"/>
    <property type="match status" value="1"/>
</dbReference>
<evidence type="ECO:0000313" key="4">
    <source>
        <dbReference type="EMBL" id="GAA5809834.1"/>
    </source>
</evidence>
<protein>
    <recommendedName>
        <fullName evidence="3">Thioesterase domain-containing protein</fullName>
    </recommendedName>
</protein>
<reference evidence="4 5" key="1">
    <citation type="submission" date="2024-04" db="EMBL/GenBank/DDBJ databases">
        <title>genome sequences of Mucor flavus KT1a and Helicostylum pulchrum KT1b strains isolated from the surface of a dry-aged beef.</title>
        <authorList>
            <person name="Toyotome T."/>
            <person name="Hosono M."/>
            <person name="Torimaru M."/>
            <person name="Fukuda K."/>
            <person name="Mikami N."/>
        </authorList>
    </citation>
    <scope>NUCLEOTIDE SEQUENCE [LARGE SCALE GENOMIC DNA]</scope>
    <source>
        <strain evidence="4 5">KT1a</strain>
    </source>
</reference>
<dbReference type="InterPro" id="IPR003736">
    <property type="entry name" value="PAAI_dom"/>
</dbReference>
<evidence type="ECO:0000259" key="3">
    <source>
        <dbReference type="Pfam" id="PF03061"/>
    </source>
</evidence>
<dbReference type="InterPro" id="IPR006683">
    <property type="entry name" value="Thioestr_dom"/>
</dbReference>
<comment type="similarity">
    <text evidence="1">Belongs to the thioesterase PaaI family.</text>
</comment>
<dbReference type="Gene3D" id="3.10.129.10">
    <property type="entry name" value="Hotdog Thioesterase"/>
    <property type="match status" value="1"/>
</dbReference>
<evidence type="ECO:0000256" key="2">
    <source>
        <dbReference type="ARBA" id="ARBA00022801"/>
    </source>
</evidence>
<dbReference type="SUPFAM" id="SSF54637">
    <property type="entry name" value="Thioesterase/thiol ester dehydrase-isomerase"/>
    <property type="match status" value="1"/>
</dbReference>
<organism evidence="4 5">
    <name type="scientific">Mucor flavus</name>
    <dbReference type="NCBI Taxonomy" id="439312"/>
    <lineage>
        <taxon>Eukaryota</taxon>
        <taxon>Fungi</taxon>
        <taxon>Fungi incertae sedis</taxon>
        <taxon>Mucoromycota</taxon>
        <taxon>Mucoromycotina</taxon>
        <taxon>Mucoromycetes</taxon>
        <taxon>Mucorales</taxon>
        <taxon>Mucorineae</taxon>
        <taxon>Mucoraceae</taxon>
        <taxon>Mucor</taxon>
    </lineage>
</organism>
<evidence type="ECO:0000313" key="5">
    <source>
        <dbReference type="Proteomes" id="UP001473302"/>
    </source>
</evidence>
<dbReference type="NCBIfam" id="TIGR00369">
    <property type="entry name" value="unchar_dom_1"/>
    <property type="match status" value="1"/>
</dbReference>
<name>A0ABP9YSJ1_9FUNG</name>
<feature type="domain" description="Thioesterase" evidence="3">
    <location>
        <begin position="66"/>
        <end position="143"/>
    </location>
</feature>
<dbReference type="Proteomes" id="UP001473302">
    <property type="component" value="Unassembled WGS sequence"/>
</dbReference>
<accession>A0ABP9YSJ1</accession>
<dbReference type="Pfam" id="PF03061">
    <property type="entry name" value="4HBT"/>
    <property type="match status" value="1"/>
</dbReference>
<keyword evidence="5" id="KW-1185">Reference proteome</keyword>
<dbReference type="EMBL" id="BAABUK010000006">
    <property type="protein sequence ID" value="GAA5809834.1"/>
    <property type="molecule type" value="Genomic_DNA"/>
</dbReference>
<keyword evidence="2" id="KW-0378">Hydrolase</keyword>
<dbReference type="InterPro" id="IPR029069">
    <property type="entry name" value="HotDog_dom_sf"/>
</dbReference>
<dbReference type="CDD" id="cd03443">
    <property type="entry name" value="PaaI_thioesterase"/>
    <property type="match status" value="1"/>
</dbReference>
<sequence length="158" mass="17722">MWLILTQVSDLKDSYRCVDRQSFCDHPLFNEKPVFWEDNVRGLNIVEAVPDKLTWEFFSRGATLLGNLHGGCVATLIDICSSFSIIVGSGKPWNLIGISTDLSVAYLRGIAEGETIRIVCEVQRVGKTLSNIFTRIYDSEGRLSYSGSHTKFNIDSRL</sequence>
<dbReference type="InterPro" id="IPR039298">
    <property type="entry name" value="ACOT13"/>
</dbReference>